<dbReference type="GeneID" id="67182039"/>
<dbReference type="AlphaFoldDB" id="E1SSL0"/>
<gene>
    <name evidence="1" type="ordered locus">Fbal_1836</name>
</gene>
<evidence type="ECO:0000313" key="2">
    <source>
        <dbReference type="Proteomes" id="UP000006683"/>
    </source>
</evidence>
<reference evidence="1 2" key="1">
    <citation type="journal article" date="2010" name="Stand. Genomic Sci.">
        <title>Complete genome sequence of Ferrimonas balearica type strain (PAT).</title>
        <authorList>
            <person name="Nolan M."/>
            <person name="Sikorski J."/>
            <person name="Davenport K."/>
            <person name="Lucas S."/>
            <person name="Glavina Del Rio T."/>
            <person name="Tice H."/>
            <person name="Cheng J."/>
            <person name="Goodwin L."/>
            <person name="Pitluck S."/>
            <person name="Liolios K."/>
            <person name="Ivanova N."/>
            <person name="Mavromatis K."/>
            <person name="Ovchinnikova G."/>
            <person name="Pati A."/>
            <person name="Chen A."/>
            <person name="Palaniappan K."/>
            <person name="Land M."/>
            <person name="Hauser L."/>
            <person name="Chang Y."/>
            <person name="Jeffries C."/>
            <person name="Tapia R."/>
            <person name="Brettin T."/>
            <person name="Detter J."/>
            <person name="Han C."/>
            <person name="Yasawong M."/>
            <person name="Rohde M."/>
            <person name="Tindall B."/>
            <person name="Goker M."/>
            <person name="Woyke T."/>
            <person name="Bristow J."/>
            <person name="Eisen J."/>
            <person name="Markowitz V."/>
            <person name="Hugenholtz P."/>
            <person name="Kyrpides N."/>
            <person name="Klenk H."/>
            <person name="Lapidus A."/>
        </authorList>
    </citation>
    <scope>NUCLEOTIDE SEQUENCE [LARGE SCALE GENOMIC DNA]</scope>
    <source>
        <strain evidence="2">DSM 9799 / CCM 4581 / KCTC 23876 / PAT</strain>
    </source>
</reference>
<keyword evidence="2" id="KW-1185">Reference proteome</keyword>
<dbReference type="HOGENOM" id="CLU_126055_0_1_6"/>
<dbReference type="EMBL" id="CP002209">
    <property type="protein sequence ID" value="ADN76039.1"/>
    <property type="molecule type" value="Genomic_DNA"/>
</dbReference>
<accession>E1SSL0</accession>
<sequence>MSDNPIQPEIRAFIDAVTESGQIWALSAGDDWVVVDSAEFEETDALPLFSSEAGAKAICQDEWAEYVPTAIPVAEFFDSWLESLSEDQVVVGIDWDPSLEGVEIDPFELAKLMADKEV</sequence>
<name>E1SSL0_FERBD</name>
<dbReference type="eggNOG" id="ENOG50331NB">
    <property type="taxonomic scope" value="Bacteria"/>
</dbReference>
<dbReference type="RefSeq" id="WP_013345345.1">
    <property type="nucleotide sequence ID" value="NC_014541.1"/>
</dbReference>
<dbReference type="Pfam" id="PF11042">
    <property type="entry name" value="DUF2750"/>
    <property type="match status" value="1"/>
</dbReference>
<evidence type="ECO:0008006" key="3">
    <source>
        <dbReference type="Google" id="ProtNLM"/>
    </source>
</evidence>
<dbReference type="KEGG" id="fbl:Fbal_1836"/>
<dbReference type="InterPro" id="IPR021284">
    <property type="entry name" value="DUF2750"/>
</dbReference>
<protein>
    <recommendedName>
        <fullName evidence="3">DUF2750 domain-containing protein</fullName>
    </recommendedName>
</protein>
<dbReference type="OrthoDB" id="5916942at2"/>
<dbReference type="Proteomes" id="UP000006683">
    <property type="component" value="Chromosome"/>
</dbReference>
<evidence type="ECO:0000313" key="1">
    <source>
        <dbReference type="EMBL" id="ADN76039.1"/>
    </source>
</evidence>
<proteinExistence type="predicted"/>
<dbReference type="STRING" id="550540.Fbal_1836"/>
<organism evidence="1 2">
    <name type="scientific">Ferrimonas balearica (strain DSM 9799 / CCM 4581 / KCTC 23876 / PAT)</name>
    <dbReference type="NCBI Taxonomy" id="550540"/>
    <lineage>
        <taxon>Bacteria</taxon>
        <taxon>Pseudomonadati</taxon>
        <taxon>Pseudomonadota</taxon>
        <taxon>Gammaproteobacteria</taxon>
        <taxon>Alteromonadales</taxon>
        <taxon>Ferrimonadaceae</taxon>
        <taxon>Ferrimonas</taxon>
    </lineage>
</organism>